<sequence>MQLHFIRKKRRPLFFCADVRLVAAKKLMVTKYNTKGQGKDESIFNS</sequence>
<dbReference type="EMBL" id="CP001107">
    <property type="protein sequence ID" value="ACR74516.1"/>
    <property type="molecule type" value="Genomic_DNA"/>
</dbReference>
<organism evidence="1 2">
    <name type="scientific">Agathobacter rectalis (strain ATCC 33656 / DSM 3377 / JCM 17463 / KCTC 5835 / VPI 0990)</name>
    <name type="common">Eubacterium rectale</name>
    <dbReference type="NCBI Taxonomy" id="515619"/>
    <lineage>
        <taxon>Bacteria</taxon>
        <taxon>Bacillati</taxon>
        <taxon>Bacillota</taxon>
        <taxon>Clostridia</taxon>
        <taxon>Lachnospirales</taxon>
        <taxon>Lachnospiraceae</taxon>
        <taxon>Agathobacter</taxon>
    </lineage>
</organism>
<dbReference type="HOGENOM" id="CLU_3183831_0_0_9"/>
<dbReference type="KEGG" id="ere:EUBREC_0730"/>
<protein>
    <submittedName>
        <fullName evidence="1">Uncharacterized protein</fullName>
    </submittedName>
</protein>
<dbReference type="AlphaFoldDB" id="C4ZEK0"/>
<evidence type="ECO:0000313" key="1">
    <source>
        <dbReference type="EMBL" id="ACR74516.1"/>
    </source>
</evidence>
<name>C4ZEK0_AGARV</name>
<proteinExistence type="predicted"/>
<dbReference type="STRING" id="515619.EUBREC_0730"/>
<gene>
    <name evidence="1" type="ordered locus">EUBREC_0730</name>
</gene>
<dbReference type="Proteomes" id="UP000001477">
    <property type="component" value="Chromosome"/>
</dbReference>
<evidence type="ECO:0000313" key="2">
    <source>
        <dbReference type="Proteomes" id="UP000001477"/>
    </source>
</evidence>
<dbReference type="PaxDb" id="515619-EUBREC_0730"/>
<reference evidence="1 2" key="1">
    <citation type="journal article" date="2009" name="Proc. Natl. Acad. Sci. U.S.A.">
        <title>Characterizing a model human gut microbiota composed of members of its two dominant bacterial phyla.</title>
        <authorList>
            <person name="Mahowald M.A."/>
            <person name="Rey F.E."/>
            <person name="Seedorf H."/>
            <person name="Turnbaugh P.J."/>
            <person name="Fulton R.S."/>
            <person name="Wollam A."/>
            <person name="Shah N."/>
            <person name="Wang C."/>
            <person name="Magrini V."/>
            <person name="Wilson R.K."/>
            <person name="Cantarel B.L."/>
            <person name="Coutinho P.M."/>
            <person name="Henrissat B."/>
            <person name="Crock L.W."/>
            <person name="Russell A."/>
            <person name="Verberkmoes N.C."/>
            <person name="Hettich R.L."/>
            <person name="Gordon J.I."/>
        </authorList>
    </citation>
    <scope>NUCLEOTIDE SEQUENCE [LARGE SCALE GENOMIC DNA]</scope>
    <source>
        <strain evidence="2">ATCC 33656 / DSM 3377 / JCM 17463 / KCTC 5835 / LMG 30912 / VPI 0990</strain>
    </source>
</reference>
<accession>C4ZEK0</accession>